<evidence type="ECO:0000313" key="1">
    <source>
        <dbReference type="EMBL" id="HEG92366.1"/>
    </source>
</evidence>
<gene>
    <name evidence="1" type="ORF">ENP34_13175</name>
</gene>
<dbReference type="EMBL" id="DSIY01000306">
    <property type="protein sequence ID" value="HEG92366.1"/>
    <property type="molecule type" value="Genomic_DNA"/>
</dbReference>
<sequence>MPFVMTRRDDAFVPDVRCDNCGQVAPAQTGLVLWPLRSGKRGKAAQPVLVACSEPCADALATRQVSDELAGVSLDAYLASLIHYLGIDPQAVLEREETARALEQTRDQAPE</sequence>
<comment type="caution">
    <text evidence="1">The sequence shown here is derived from an EMBL/GenBank/DDBJ whole genome shotgun (WGS) entry which is preliminary data.</text>
</comment>
<proteinExistence type="predicted"/>
<dbReference type="AlphaFoldDB" id="A0A831X240"/>
<accession>A0A831X240</accession>
<name>A0A831X240_9BACT</name>
<organism evidence="1">
    <name type="scientific">Thermorudis peleae</name>
    <dbReference type="NCBI Taxonomy" id="1382356"/>
    <lineage>
        <taxon>Bacteria</taxon>
        <taxon>Pseudomonadati</taxon>
        <taxon>Thermomicrobiota</taxon>
        <taxon>Thermomicrobia</taxon>
        <taxon>Thermomicrobia incertae sedis</taxon>
        <taxon>Thermorudis</taxon>
    </lineage>
</organism>
<reference evidence="1" key="1">
    <citation type="journal article" date="2020" name="mSystems">
        <title>Genome- and Community-Level Interaction Insights into Carbon Utilization and Element Cycling Functions of Hydrothermarchaeota in Hydrothermal Sediment.</title>
        <authorList>
            <person name="Zhou Z."/>
            <person name="Liu Y."/>
            <person name="Xu W."/>
            <person name="Pan J."/>
            <person name="Luo Z.H."/>
            <person name="Li M."/>
        </authorList>
    </citation>
    <scope>NUCLEOTIDE SEQUENCE [LARGE SCALE GENOMIC DNA]</scope>
    <source>
        <strain evidence="1">SpSt-210</strain>
    </source>
</reference>
<protein>
    <submittedName>
        <fullName evidence="1">Uncharacterized protein</fullName>
    </submittedName>
</protein>